<evidence type="ECO:0000313" key="3">
    <source>
        <dbReference type="Proteomes" id="UP001382904"/>
    </source>
</evidence>
<proteinExistence type="predicted"/>
<dbReference type="Proteomes" id="UP001382904">
    <property type="component" value="Unassembled WGS sequence"/>
</dbReference>
<reference evidence="2 3" key="1">
    <citation type="submission" date="2024-03" db="EMBL/GenBank/DDBJ databases">
        <title>Novel Streptomyces species of biotechnological and ecological value are a feature of Machair soil.</title>
        <authorList>
            <person name="Prole J.R."/>
            <person name="Goodfellow M."/>
            <person name="Allenby N."/>
            <person name="Ward A.C."/>
        </authorList>
    </citation>
    <scope>NUCLEOTIDE SEQUENCE [LARGE SCALE GENOMIC DNA]</scope>
    <source>
        <strain evidence="2 3">MS1.HAVA.3</strain>
    </source>
</reference>
<protein>
    <submittedName>
        <fullName evidence="2">Uncharacterized protein</fullName>
    </submittedName>
</protein>
<comment type="caution">
    <text evidence="2">The sequence shown here is derived from an EMBL/GenBank/DDBJ whole genome shotgun (WGS) entry which is preliminary data.</text>
</comment>
<keyword evidence="3" id="KW-1185">Reference proteome</keyword>
<evidence type="ECO:0000256" key="1">
    <source>
        <dbReference type="SAM" id="MobiDB-lite"/>
    </source>
</evidence>
<dbReference type="EMBL" id="JBBKAM010000002">
    <property type="protein sequence ID" value="MEJ8642005.1"/>
    <property type="molecule type" value="Genomic_DNA"/>
</dbReference>
<gene>
    <name evidence="2" type="ORF">WKI68_12090</name>
</gene>
<name>A0ABU8U2V0_9ACTN</name>
<organism evidence="2 3">
    <name type="scientific">Streptomyces caledonius</name>
    <dbReference type="NCBI Taxonomy" id="3134107"/>
    <lineage>
        <taxon>Bacteria</taxon>
        <taxon>Bacillati</taxon>
        <taxon>Actinomycetota</taxon>
        <taxon>Actinomycetes</taxon>
        <taxon>Kitasatosporales</taxon>
        <taxon>Streptomycetaceae</taxon>
        <taxon>Streptomyces</taxon>
    </lineage>
</organism>
<accession>A0ABU8U2V0</accession>
<feature type="compositionally biased region" description="Low complexity" evidence="1">
    <location>
        <begin position="23"/>
        <end position="35"/>
    </location>
</feature>
<sequence>MAEHLLLHVGGDVPELQAGYQQAACTSSPTSSAARPPRRRAARPAATASSGPLRSRLTATERCPLRAASSALYLPAATAAAADCGSPVTTAAVST</sequence>
<feature type="region of interest" description="Disordered" evidence="1">
    <location>
        <begin position="20"/>
        <end position="57"/>
    </location>
</feature>
<evidence type="ECO:0000313" key="2">
    <source>
        <dbReference type="EMBL" id="MEJ8642005.1"/>
    </source>
</evidence>